<dbReference type="InterPro" id="IPR008927">
    <property type="entry name" value="6-PGluconate_DH-like_C_sf"/>
</dbReference>
<dbReference type="InterPro" id="IPR036291">
    <property type="entry name" value="NAD(P)-bd_dom_sf"/>
</dbReference>
<comment type="function">
    <text evidence="10">Catalyzes the NADPH-dependent reduction of ketopantoate into pantoic acid.</text>
</comment>
<sequence length="346" mass="38053">MPTKKHYLVFGAGAIGTTLAAWLNSSGVRVSIFDKPEACVHINQHGLEVYFGDQPKKRYRSWVQAYSNFNSILAPDVIILCVKNYSLEAVSKLLVANFGSTIPIVALQNGVENQNILPKYFDKIVYGVVCYNAWVDGFGVVGYQKKGPIALGYIDNVIDADLSGIVEDFNRGVETKNYPSLNDAAHSKIVINLTNSLTTLVALHKNDQANSKRFQILITSMIFEGVQVMKAAGYKESKLGGMPSWLLIAAASVLPGFITRKAYLKNLKKMVVSSMAQDIIVNGGNTSELESINGYVLSLANAYDVKTPVNSAIYQICKSEFVKSPFKPVTVDYIWKQVKRHKILAG</sequence>
<evidence type="ECO:0000256" key="9">
    <source>
        <dbReference type="ARBA" id="ARBA00048793"/>
    </source>
</evidence>
<dbReference type="PANTHER" id="PTHR43765:SF2">
    <property type="entry name" value="2-DEHYDROPANTOATE 2-REDUCTASE"/>
    <property type="match status" value="1"/>
</dbReference>
<dbReference type="Gene3D" id="3.40.50.720">
    <property type="entry name" value="NAD(P)-binding Rossmann-like Domain"/>
    <property type="match status" value="1"/>
</dbReference>
<keyword evidence="14" id="KW-1185">Reference proteome</keyword>
<comment type="caution">
    <text evidence="13">The sequence shown here is derived from an EMBL/GenBank/DDBJ whole genome shotgun (WGS) entry which is preliminary data.</text>
</comment>
<protein>
    <recommendedName>
        <fullName evidence="4 10">2-dehydropantoate 2-reductase</fullName>
        <ecNumber evidence="3 10">1.1.1.169</ecNumber>
    </recommendedName>
    <alternativeName>
        <fullName evidence="8 10">Ketopantoate reductase</fullName>
    </alternativeName>
</protein>
<dbReference type="InterPro" id="IPR013752">
    <property type="entry name" value="KPA_reductase"/>
</dbReference>
<dbReference type="SUPFAM" id="SSF51735">
    <property type="entry name" value="NAD(P)-binding Rossmann-fold domains"/>
    <property type="match status" value="1"/>
</dbReference>
<feature type="domain" description="Ketopantoate reductase N-terminal" evidence="11">
    <location>
        <begin position="8"/>
        <end position="155"/>
    </location>
</feature>
<dbReference type="Gene3D" id="1.10.1040.10">
    <property type="entry name" value="N-(1-d-carboxylethyl)-l-norvaline Dehydrogenase, domain 2"/>
    <property type="match status" value="1"/>
</dbReference>
<dbReference type="GO" id="GO:0015940">
    <property type="term" value="P:pantothenate biosynthetic process"/>
    <property type="evidence" value="ECO:0007669"/>
    <property type="project" value="UniProtKB-KW"/>
</dbReference>
<evidence type="ECO:0000256" key="7">
    <source>
        <dbReference type="ARBA" id="ARBA00023002"/>
    </source>
</evidence>
<evidence type="ECO:0000256" key="3">
    <source>
        <dbReference type="ARBA" id="ARBA00013014"/>
    </source>
</evidence>
<feature type="domain" description="Ketopantoate reductase C-terminal" evidence="12">
    <location>
        <begin position="183"/>
        <end position="318"/>
    </location>
</feature>
<dbReference type="NCBIfam" id="TIGR00745">
    <property type="entry name" value="apbA_panE"/>
    <property type="match status" value="1"/>
</dbReference>
<evidence type="ECO:0000256" key="8">
    <source>
        <dbReference type="ARBA" id="ARBA00032024"/>
    </source>
</evidence>
<organism evidence="13 14">
    <name type="scientific">Microbulbifer okhotskensis</name>
    <dbReference type="NCBI Taxonomy" id="2926617"/>
    <lineage>
        <taxon>Bacteria</taxon>
        <taxon>Pseudomonadati</taxon>
        <taxon>Pseudomonadota</taxon>
        <taxon>Gammaproteobacteria</taxon>
        <taxon>Cellvibrionales</taxon>
        <taxon>Microbulbiferaceae</taxon>
        <taxon>Microbulbifer</taxon>
    </lineage>
</organism>
<keyword evidence="5 10" id="KW-0566">Pantothenate biosynthesis</keyword>
<evidence type="ECO:0000256" key="4">
    <source>
        <dbReference type="ARBA" id="ARBA00019465"/>
    </source>
</evidence>
<dbReference type="Pfam" id="PF08546">
    <property type="entry name" value="ApbA_C"/>
    <property type="match status" value="1"/>
</dbReference>
<evidence type="ECO:0000256" key="1">
    <source>
        <dbReference type="ARBA" id="ARBA00004994"/>
    </source>
</evidence>
<proteinExistence type="inferred from homology"/>
<dbReference type="EC" id="1.1.1.169" evidence="3 10"/>
<dbReference type="Proteomes" id="UP001139028">
    <property type="component" value="Unassembled WGS sequence"/>
</dbReference>
<keyword evidence="7 10" id="KW-0560">Oxidoreductase</keyword>
<evidence type="ECO:0000256" key="2">
    <source>
        <dbReference type="ARBA" id="ARBA00007870"/>
    </source>
</evidence>
<dbReference type="InterPro" id="IPR013332">
    <property type="entry name" value="KPR_N"/>
</dbReference>
<gene>
    <name evidence="13" type="ORF">MO867_16165</name>
</gene>
<dbReference type="InterPro" id="IPR003710">
    <property type="entry name" value="ApbA"/>
</dbReference>
<comment type="catalytic activity">
    <reaction evidence="9 10">
        <text>(R)-pantoate + NADP(+) = 2-dehydropantoate + NADPH + H(+)</text>
        <dbReference type="Rhea" id="RHEA:16233"/>
        <dbReference type="ChEBI" id="CHEBI:11561"/>
        <dbReference type="ChEBI" id="CHEBI:15378"/>
        <dbReference type="ChEBI" id="CHEBI:15980"/>
        <dbReference type="ChEBI" id="CHEBI:57783"/>
        <dbReference type="ChEBI" id="CHEBI:58349"/>
        <dbReference type="EC" id="1.1.1.169"/>
    </reaction>
</comment>
<dbReference type="AlphaFoldDB" id="A0A9X2EU56"/>
<dbReference type="PANTHER" id="PTHR43765">
    <property type="entry name" value="2-DEHYDROPANTOATE 2-REDUCTASE-RELATED"/>
    <property type="match status" value="1"/>
</dbReference>
<evidence type="ECO:0000259" key="12">
    <source>
        <dbReference type="Pfam" id="PF08546"/>
    </source>
</evidence>
<dbReference type="Pfam" id="PF02558">
    <property type="entry name" value="ApbA"/>
    <property type="match status" value="1"/>
</dbReference>
<dbReference type="InterPro" id="IPR050838">
    <property type="entry name" value="Ketopantoate_reductase"/>
</dbReference>
<dbReference type="InterPro" id="IPR013328">
    <property type="entry name" value="6PGD_dom2"/>
</dbReference>
<dbReference type="GO" id="GO:0008677">
    <property type="term" value="F:2-dehydropantoate 2-reductase activity"/>
    <property type="evidence" value="ECO:0007669"/>
    <property type="project" value="UniProtKB-EC"/>
</dbReference>
<evidence type="ECO:0000313" key="14">
    <source>
        <dbReference type="Proteomes" id="UP001139028"/>
    </source>
</evidence>
<name>A0A9X2EU56_9GAMM</name>
<accession>A0A9X2EU56</accession>
<evidence type="ECO:0000313" key="13">
    <source>
        <dbReference type="EMBL" id="MCO1335871.1"/>
    </source>
</evidence>
<comment type="similarity">
    <text evidence="2 10">Belongs to the ketopantoate reductase family.</text>
</comment>
<evidence type="ECO:0000256" key="5">
    <source>
        <dbReference type="ARBA" id="ARBA00022655"/>
    </source>
</evidence>
<dbReference type="GO" id="GO:0050661">
    <property type="term" value="F:NADP binding"/>
    <property type="evidence" value="ECO:0007669"/>
    <property type="project" value="TreeGrafter"/>
</dbReference>
<keyword evidence="6 10" id="KW-0521">NADP</keyword>
<reference evidence="13" key="1">
    <citation type="journal article" date="2022" name="Arch. Microbiol.">
        <title>Microbulbifer okhotskensis sp. nov., isolated from a deep bottom sediment of the Okhotsk Sea.</title>
        <authorList>
            <person name="Romanenko L."/>
            <person name="Kurilenko V."/>
            <person name="Otstavnykh N."/>
            <person name="Velansky P."/>
            <person name="Isaeva M."/>
            <person name="Mikhailov V."/>
        </authorList>
    </citation>
    <scope>NUCLEOTIDE SEQUENCE</scope>
    <source>
        <strain evidence="13">OS29</strain>
    </source>
</reference>
<evidence type="ECO:0000259" key="11">
    <source>
        <dbReference type="Pfam" id="PF02558"/>
    </source>
</evidence>
<dbReference type="RefSeq" id="WP_252470991.1">
    <property type="nucleotide sequence ID" value="NZ_JALBWM010000088.1"/>
</dbReference>
<evidence type="ECO:0000256" key="10">
    <source>
        <dbReference type="RuleBase" id="RU362068"/>
    </source>
</evidence>
<dbReference type="GO" id="GO:0005737">
    <property type="term" value="C:cytoplasm"/>
    <property type="evidence" value="ECO:0007669"/>
    <property type="project" value="TreeGrafter"/>
</dbReference>
<evidence type="ECO:0000256" key="6">
    <source>
        <dbReference type="ARBA" id="ARBA00022857"/>
    </source>
</evidence>
<dbReference type="EMBL" id="JALBWM010000088">
    <property type="protein sequence ID" value="MCO1335871.1"/>
    <property type="molecule type" value="Genomic_DNA"/>
</dbReference>
<dbReference type="SUPFAM" id="SSF48179">
    <property type="entry name" value="6-phosphogluconate dehydrogenase C-terminal domain-like"/>
    <property type="match status" value="1"/>
</dbReference>
<comment type="pathway">
    <text evidence="1 10">Cofactor biosynthesis; (R)-pantothenate biosynthesis; (R)-pantoate from 3-methyl-2-oxobutanoate: step 2/2.</text>
</comment>